<accession>A0ACB0K8F5</accession>
<dbReference type="Proteomes" id="UP001177021">
    <property type="component" value="Unassembled WGS sequence"/>
</dbReference>
<keyword evidence="2" id="KW-1185">Reference proteome</keyword>
<evidence type="ECO:0000313" key="1">
    <source>
        <dbReference type="EMBL" id="CAJ2653599.1"/>
    </source>
</evidence>
<organism evidence="1 2">
    <name type="scientific">Trifolium pratense</name>
    <name type="common">Red clover</name>
    <dbReference type="NCBI Taxonomy" id="57577"/>
    <lineage>
        <taxon>Eukaryota</taxon>
        <taxon>Viridiplantae</taxon>
        <taxon>Streptophyta</taxon>
        <taxon>Embryophyta</taxon>
        <taxon>Tracheophyta</taxon>
        <taxon>Spermatophyta</taxon>
        <taxon>Magnoliopsida</taxon>
        <taxon>eudicotyledons</taxon>
        <taxon>Gunneridae</taxon>
        <taxon>Pentapetalae</taxon>
        <taxon>rosids</taxon>
        <taxon>fabids</taxon>
        <taxon>Fabales</taxon>
        <taxon>Fabaceae</taxon>
        <taxon>Papilionoideae</taxon>
        <taxon>50 kb inversion clade</taxon>
        <taxon>NPAAA clade</taxon>
        <taxon>Hologalegina</taxon>
        <taxon>IRL clade</taxon>
        <taxon>Trifolieae</taxon>
        <taxon>Trifolium</taxon>
    </lineage>
</organism>
<dbReference type="EMBL" id="CASHSV030000206">
    <property type="protein sequence ID" value="CAJ2653599.1"/>
    <property type="molecule type" value="Genomic_DNA"/>
</dbReference>
<protein>
    <submittedName>
        <fullName evidence="1">Uncharacterized protein</fullName>
    </submittedName>
</protein>
<sequence length="143" mass="16015">MARVRTTPHPRSLVPPKRTVRKSVRPLNNKTCTPPKNDICTAESSGKEIHYRGVRKRPRGRFGAEIRDPLTKKRLWLGTFKTAEEAARAYDLKAISFYGERAVTNFPVVEDILNNDAQIPPAAVSPTQILPSVVVPLVNMIED</sequence>
<proteinExistence type="predicted"/>
<gene>
    <name evidence="1" type="ORF">MILVUS5_LOCUS20907</name>
</gene>
<comment type="caution">
    <text evidence="1">The sequence shown here is derived from an EMBL/GenBank/DDBJ whole genome shotgun (WGS) entry which is preliminary data.</text>
</comment>
<evidence type="ECO:0000313" key="2">
    <source>
        <dbReference type="Proteomes" id="UP001177021"/>
    </source>
</evidence>
<reference evidence="1" key="1">
    <citation type="submission" date="2023-10" db="EMBL/GenBank/DDBJ databases">
        <authorList>
            <person name="Rodriguez Cubillos JULIANA M."/>
            <person name="De Vega J."/>
        </authorList>
    </citation>
    <scope>NUCLEOTIDE SEQUENCE</scope>
</reference>
<name>A0ACB0K8F5_TRIPR</name>